<dbReference type="SMART" id="SM00003">
    <property type="entry name" value="NH"/>
    <property type="match status" value="1"/>
</dbReference>
<dbReference type="Gene3D" id="2.60.9.10">
    <property type="entry name" value="Neurohypophysial hormone domain"/>
    <property type="match status" value="1"/>
</dbReference>
<dbReference type="PROSITE" id="PS51257">
    <property type="entry name" value="PROKAR_LIPOPROTEIN"/>
    <property type="match status" value="1"/>
</dbReference>
<keyword evidence="2 4" id="KW-0732">Signal</keyword>
<protein>
    <submittedName>
        <fullName evidence="6">Oxytocin-neurophysin 1-like</fullName>
    </submittedName>
</protein>
<proteinExistence type="inferred from homology"/>
<evidence type="ECO:0000256" key="3">
    <source>
        <dbReference type="ARBA" id="ARBA00023157"/>
    </source>
</evidence>
<feature type="signal peptide" evidence="4">
    <location>
        <begin position="1"/>
        <end position="17"/>
    </location>
</feature>
<keyword evidence="3" id="KW-1015">Disulfide bond</keyword>
<evidence type="ECO:0000313" key="5">
    <source>
        <dbReference type="Proteomes" id="UP000694924"/>
    </source>
</evidence>
<dbReference type="RefSeq" id="XP_015176922.1">
    <property type="nucleotide sequence ID" value="XM_015321436.1"/>
</dbReference>
<dbReference type="PIRSF" id="PIRSF001815">
    <property type="entry name" value="Nonapeptide_hormone_precursor"/>
    <property type="match status" value="1"/>
</dbReference>
<dbReference type="Pfam" id="PF00184">
    <property type="entry name" value="Hormone_5"/>
    <property type="match status" value="1"/>
</dbReference>
<dbReference type="InterPro" id="IPR036387">
    <property type="entry name" value="Neurhyp_horm_dom_sf"/>
</dbReference>
<gene>
    <name evidence="6" type="primary">LOC107066626</name>
</gene>
<accession>A0ABM1I9N5</accession>
<dbReference type="PRINTS" id="PR00831">
    <property type="entry name" value="NEUROPHYSIN"/>
</dbReference>
<keyword evidence="5" id="KW-1185">Reference proteome</keyword>
<evidence type="ECO:0000256" key="1">
    <source>
        <dbReference type="ARBA" id="ARBA00007369"/>
    </source>
</evidence>
<sequence>MTKKILIFTSFIFITSACLITNCPRGGKRGDIEVPESIRECLPCGPNQLGQCFGPKICCGPTFGCHIGTSQTQKCRKEQFDTSPCLAGFSMCNGNKGRCGAAGICCSQNSCFIDPSCRFPTFDDWPGRQKIDSDLKTIASEILKEEAM</sequence>
<reference evidence="6" key="1">
    <citation type="submission" date="2025-08" db="UniProtKB">
        <authorList>
            <consortium name="RefSeq"/>
        </authorList>
    </citation>
    <scope>IDENTIFICATION</scope>
    <source>
        <tissue evidence="6">Whole body</tissue>
    </source>
</reference>
<feature type="chain" id="PRO_5045979487" evidence="4">
    <location>
        <begin position="18"/>
        <end position="148"/>
    </location>
</feature>
<dbReference type="InterPro" id="IPR022423">
    <property type="entry name" value="Neurohypophysial_hormone_CS"/>
</dbReference>
<comment type="similarity">
    <text evidence="1">Belongs to the vasopressin/oxytocin family.</text>
</comment>
<dbReference type="Proteomes" id="UP000694924">
    <property type="component" value="Unplaced"/>
</dbReference>
<organism evidence="5 6">
    <name type="scientific">Polistes dominula</name>
    <name type="common">European paper wasp</name>
    <name type="synonym">Vespa dominula</name>
    <dbReference type="NCBI Taxonomy" id="743375"/>
    <lineage>
        <taxon>Eukaryota</taxon>
        <taxon>Metazoa</taxon>
        <taxon>Ecdysozoa</taxon>
        <taxon>Arthropoda</taxon>
        <taxon>Hexapoda</taxon>
        <taxon>Insecta</taxon>
        <taxon>Pterygota</taxon>
        <taxon>Neoptera</taxon>
        <taxon>Endopterygota</taxon>
        <taxon>Hymenoptera</taxon>
        <taxon>Apocrita</taxon>
        <taxon>Aculeata</taxon>
        <taxon>Vespoidea</taxon>
        <taxon>Vespidae</taxon>
        <taxon>Polistinae</taxon>
        <taxon>Polistini</taxon>
        <taxon>Polistes</taxon>
    </lineage>
</organism>
<evidence type="ECO:0000256" key="2">
    <source>
        <dbReference type="ARBA" id="ARBA00022729"/>
    </source>
</evidence>
<dbReference type="PANTHER" id="PTHR11681:SF5">
    <property type="entry name" value="ISOTOCIN"/>
    <property type="match status" value="1"/>
</dbReference>
<evidence type="ECO:0000256" key="4">
    <source>
        <dbReference type="SAM" id="SignalP"/>
    </source>
</evidence>
<dbReference type="GeneID" id="107066626"/>
<name>A0ABM1I9N5_POLDO</name>
<dbReference type="PROSITE" id="PS00264">
    <property type="entry name" value="NEUROHYPOPHYS_HORM"/>
    <property type="match status" value="1"/>
</dbReference>
<dbReference type="SUPFAM" id="SSF49606">
    <property type="entry name" value="Neurophysin II"/>
    <property type="match status" value="1"/>
</dbReference>
<dbReference type="Pfam" id="PF00220">
    <property type="entry name" value="Hormone_4"/>
    <property type="match status" value="1"/>
</dbReference>
<dbReference type="InterPro" id="IPR000981">
    <property type="entry name" value="Neurhyp_horm"/>
</dbReference>
<dbReference type="PANTHER" id="PTHR11681">
    <property type="entry name" value="NEUROPHYSIN"/>
    <property type="match status" value="1"/>
</dbReference>
<evidence type="ECO:0000313" key="6">
    <source>
        <dbReference type="RefSeq" id="XP_015176922.1"/>
    </source>
</evidence>